<keyword evidence="1" id="KW-0472">Membrane</keyword>
<evidence type="ECO:0000313" key="2">
    <source>
        <dbReference type="EMBL" id="PTX59615.1"/>
    </source>
</evidence>
<accession>A0A2T6BU48</accession>
<dbReference type="EMBL" id="QBKR01000011">
    <property type="protein sequence ID" value="PTX59615.1"/>
    <property type="molecule type" value="Genomic_DNA"/>
</dbReference>
<evidence type="ECO:0000256" key="1">
    <source>
        <dbReference type="SAM" id="Phobius"/>
    </source>
</evidence>
<gene>
    <name evidence="2" type="ORF">C8P63_11150</name>
</gene>
<keyword evidence="3" id="KW-1185">Reference proteome</keyword>
<keyword evidence="1" id="KW-1133">Transmembrane helix</keyword>
<name>A0A2T6BU48_9BACL</name>
<comment type="caution">
    <text evidence="2">The sequence shown here is derived from an EMBL/GenBank/DDBJ whole genome shotgun (WGS) entry which is preliminary data.</text>
</comment>
<proteinExistence type="predicted"/>
<organism evidence="2 3">
    <name type="scientific">Melghirimyces profundicolus</name>
    <dbReference type="NCBI Taxonomy" id="1242148"/>
    <lineage>
        <taxon>Bacteria</taxon>
        <taxon>Bacillati</taxon>
        <taxon>Bacillota</taxon>
        <taxon>Bacilli</taxon>
        <taxon>Bacillales</taxon>
        <taxon>Thermoactinomycetaceae</taxon>
        <taxon>Melghirimyces</taxon>
    </lineage>
</organism>
<evidence type="ECO:0000313" key="3">
    <source>
        <dbReference type="Proteomes" id="UP000244240"/>
    </source>
</evidence>
<dbReference type="Proteomes" id="UP000244240">
    <property type="component" value="Unassembled WGS sequence"/>
</dbReference>
<dbReference type="AlphaFoldDB" id="A0A2T6BU48"/>
<protein>
    <submittedName>
        <fullName evidence="2">Uncharacterized protein</fullName>
    </submittedName>
</protein>
<keyword evidence="1" id="KW-0812">Transmembrane</keyword>
<reference evidence="2 3" key="1">
    <citation type="submission" date="2018-04" db="EMBL/GenBank/DDBJ databases">
        <title>Genomic Encyclopedia of Archaeal and Bacterial Type Strains, Phase II (KMG-II): from individual species to whole genera.</title>
        <authorList>
            <person name="Goeker M."/>
        </authorList>
    </citation>
    <scope>NUCLEOTIDE SEQUENCE [LARGE SCALE GENOMIC DNA]</scope>
    <source>
        <strain evidence="2 3">DSM 45787</strain>
    </source>
</reference>
<feature type="transmembrane region" description="Helical" evidence="1">
    <location>
        <begin position="12"/>
        <end position="31"/>
    </location>
</feature>
<sequence>MNPFDRQERYLFWVAVIVALVMFFSFAGRFFR</sequence>